<sequence length="146" mass="16011">MMIIHHQGAIEMADLAVDRAGSEEVRALAERISAAQGPEIDEMTSWLKAWGEEGPQDADMGGMDHGGMDMGGMDMESAMAELDGLSGAEFDRAFLEMMTEHHRGAIEMAETHLADGAYAEARELARTIIDDQTREITEMENVLRTL</sequence>
<evidence type="ECO:0000313" key="2">
    <source>
        <dbReference type="EMBL" id="AEI13306.1"/>
    </source>
</evidence>
<organism evidence="2 3">
    <name type="scientific">Cellulomonas gilvus (strain ATCC 13127 / NRRL B-14078)</name>
    <name type="common">Cellvibrio gilvus</name>
    <dbReference type="NCBI Taxonomy" id="593907"/>
    <lineage>
        <taxon>Bacteria</taxon>
        <taxon>Bacillati</taxon>
        <taxon>Actinomycetota</taxon>
        <taxon>Actinomycetes</taxon>
        <taxon>Micrococcales</taxon>
        <taxon>Cellulomonadaceae</taxon>
        <taxon>Cellulomonas</taxon>
    </lineage>
</organism>
<name>F8A562_CELGA</name>
<dbReference type="EMBL" id="CP002665">
    <property type="protein sequence ID" value="AEI13306.1"/>
    <property type="molecule type" value="Genomic_DNA"/>
</dbReference>
<dbReference type="STRING" id="593907.Celgi_2811"/>
<reference evidence="3" key="1">
    <citation type="submission" date="2011-04" db="EMBL/GenBank/DDBJ databases">
        <title>Complete sequence of Cellvibrio gilvus ATCC 13127.</title>
        <authorList>
            <person name="Lucas S."/>
            <person name="Han J."/>
            <person name="Lapidus A."/>
            <person name="Cheng J.-F."/>
            <person name="Goodwin L."/>
            <person name="Pitluck S."/>
            <person name="Peters L."/>
            <person name="Munk A."/>
            <person name="Detter J.C."/>
            <person name="Han C."/>
            <person name="Tapia R."/>
            <person name="Land M."/>
            <person name="Hauser L."/>
            <person name="Kyrpides N."/>
            <person name="Ivanova N."/>
            <person name="Ovchinnikova G."/>
            <person name="Pagani I."/>
            <person name="Mead D."/>
            <person name="Brumm P."/>
            <person name="Woyke T."/>
        </authorList>
    </citation>
    <scope>NUCLEOTIDE SEQUENCE [LARGE SCALE GENOMIC DNA]</scope>
    <source>
        <strain evidence="3">ATCC 13127 / NRRL B-14078</strain>
    </source>
</reference>
<dbReference type="InterPro" id="IPR012347">
    <property type="entry name" value="Ferritin-like"/>
</dbReference>
<dbReference type="PANTHER" id="PTHR36933">
    <property type="entry name" value="SLL0788 PROTEIN"/>
    <property type="match status" value="1"/>
</dbReference>
<feature type="domain" description="DUF305" evidence="1">
    <location>
        <begin position="1"/>
        <end position="143"/>
    </location>
</feature>
<keyword evidence="3" id="KW-1185">Reference proteome</keyword>
<dbReference type="KEGG" id="cga:Celgi_2811"/>
<gene>
    <name evidence="2" type="ordered locus">Celgi_2811</name>
</gene>
<proteinExistence type="predicted"/>
<protein>
    <recommendedName>
        <fullName evidence="1">DUF305 domain-containing protein</fullName>
    </recommendedName>
</protein>
<accession>F8A562</accession>
<dbReference type="Proteomes" id="UP000000485">
    <property type="component" value="Chromosome"/>
</dbReference>
<evidence type="ECO:0000313" key="3">
    <source>
        <dbReference type="Proteomes" id="UP000000485"/>
    </source>
</evidence>
<dbReference type="AlphaFoldDB" id="F8A562"/>
<dbReference type="PANTHER" id="PTHR36933:SF1">
    <property type="entry name" value="SLL0788 PROTEIN"/>
    <property type="match status" value="1"/>
</dbReference>
<dbReference type="HOGENOM" id="CLU_074343_1_1_11"/>
<dbReference type="eggNOG" id="COG3544">
    <property type="taxonomic scope" value="Bacteria"/>
</dbReference>
<dbReference type="Pfam" id="PF03713">
    <property type="entry name" value="DUF305"/>
    <property type="match status" value="1"/>
</dbReference>
<dbReference type="InterPro" id="IPR005183">
    <property type="entry name" value="DUF305_CopM-like"/>
</dbReference>
<dbReference type="Gene3D" id="1.20.1260.10">
    <property type="match status" value="1"/>
</dbReference>
<evidence type="ECO:0000259" key="1">
    <source>
        <dbReference type="Pfam" id="PF03713"/>
    </source>
</evidence>